<dbReference type="SUPFAM" id="SSF48371">
    <property type="entry name" value="ARM repeat"/>
    <property type="match status" value="1"/>
</dbReference>
<evidence type="ECO:0000259" key="8">
    <source>
        <dbReference type="Pfam" id="PF05285"/>
    </source>
</evidence>
<evidence type="ECO:0000313" key="12">
    <source>
        <dbReference type="Proteomes" id="UP000076502"/>
    </source>
</evidence>
<evidence type="ECO:0000256" key="7">
    <source>
        <dbReference type="SAM" id="MobiDB-lite"/>
    </source>
</evidence>
<protein>
    <recommendedName>
        <fullName evidence="6">Protein SDA1</fullName>
    </recommendedName>
</protein>
<comment type="function">
    <text evidence="6">Required for 60S pre-ribosomal subunits export to the cytoplasm.</text>
</comment>
<comment type="similarity">
    <text evidence="1 6">Belongs to the SDA1 family.</text>
</comment>
<feature type="domain" description="SDA1 N-terminal" evidence="9">
    <location>
        <begin position="61"/>
        <end position="422"/>
    </location>
</feature>
<proteinExistence type="inferred from homology"/>
<evidence type="ECO:0000256" key="3">
    <source>
        <dbReference type="ARBA" id="ARBA00022517"/>
    </source>
</evidence>
<feature type="region of interest" description="Disordered" evidence="7">
    <location>
        <begin position="664"/>
        <end position="685"/>
    </location>
</feature>
<keyword evidence="3 6" id="KW-0690">Ribosome biogenesis</keyword>
<dbReference type="GO" id="GO:0042273">
    <property type="term" value="P:ribosomal large subunit biogenesis"/>
    <property type="evidence" value="ECO:0007669"/>
    <property type="project" value="UniProtKB-UniRule"/>
</dbReference>
<keyword evidence="5 6" id="KW-0539">Nucleus</keyword>
<accession>A0A154P7I3</accession>
<dbReference type="InterPro" id="IPR048292">
    <property type="entry name" value="SDA1_C"/>
</dbReference>
<sequence length="722" mass="83846">MVRHNNQLPENLPQLQNLIKRDPESYKEEFLQQHQHYKSILEVFRLIPNKFNKSLDEIVIFLAQVAHCYPNILESFPQEIIDVLQTYNTVLDNEMRLTFCKALIQLRNKSLLEPTVLLSLFFQLLRCQNKNLRQFLETHIIADIKNINAKQKNAKINTTLQNFMFSMLKDSNVRAAKMSADIMVELYKKNIWNDAKTVNVLATGCFAKTTKVMVTCLKFFLGTSIAESEHDDSDSDSEPNIKEIIMANKVNKKTKKREKQLTKAKQLLAKSKKKASKAPVYNFSALHLIHDPQGFAEKLFKQLEKNNDRFEIKLLTLDVISRLIGLHNLFLLNFYPYLQRFLQPHQREVTKLLQFVAQSCHELVPPDVLEPVVKTLANNFVTERNSADVMAIGLNAIREICTRCPLVMNADLLQDLARYKLYRERSVMMAARSLIGLFRNTMPELLHKNDRGRPTETTVSLETPKYGHVSANDFIPGAEILIDNNSSENQRNFEIDSENDDNDDEWIDVNHSSDNEEINSRNDKNTDKEGKAENDSVVRNKENPKRKKKGRSMKKLERKRLKLKTKENSRSVEKEIITAEKKEKASLISTERLLTDQDFMTIDMALAKQQVTYAKRGLKRSHANDTERGDFVKLADIENIYKKRKHDKEARIESVKKGQEGRERFGYKDGRQNPLCSTTNREKKKTKAFQMLKHKVKGKVKRSFKEKQIALRNHLLKQKRMK</sequence>
<dbReference type="Pfam" id="PF21638">
    <property type="entry name" value="SDA1_C"/>
    <property type="match status" value="1"/>
</dbReference>
<evidence type="ECO:0000256" key="1">
    <source>
        <dbReference type="ARBA" id="ARBA00005783"/>
    </source>
</evidence>
<evidence type="ECO:0000256" key="5">
    <source>
        <dbReference type="ARBA" id="ARBA00023242"/>
    </source>
</evidence>
<name>A0A154P7I3_DUFNO</name>
<dbReference type="STRING" id="178035.A0A154P7I3"/>
<dbReference type="InterPro" id="IPR012977">
    <property type="entry name" value="SDA1_N"/>
</dbReference>
<feature type="domain" description="SDA1 C-terminal" evidence="10">
    <location>
        <begin position="676"/>
        <end position="721"/>
    </location>
</feature>
<evidence type="ECO:0000256" key="2">
    <source>
        <dbReference type="ARBA" id="ARBA00022448"/>
    </source>
</evidence>
<dbReference type="Pfam" id="PF05285">
    <property type="entry name" value="SDA1_dom"/>
    <property type="match status" value="1"/>
</dbReference>
<dbReference type="AlphaFoldDB" id="A0A154P7I3"/>
<evidence type="ECO:0000256" key="4">
    <source>
        <dbReference type="ARBA" id="ARBA00022927"/>
    </source>
</evidence>
<feature type="domain" description="SDA1 middle" evidence="8">
    <location>
        <begin position="506"/>
        <end position="658"/>
    </location>
</feature>
<dbReference type="GO" id="GO:0015031">
    <property type="term" value="P:protein transport"/>
    <property type="evidence" value="ECO:0007669"/>
    <property type="project" value="UniProtKB-KW"/>
</dbReference>
<feature type="compositionally biased region" description="Basic residues" evidence="7">
    <location>
        <begin position="544"/>
        <end position="563"/>
    </location>
</feature>
<keyword evidence="12" id="KW-1185">Reference proteome</keyword>
<organism evidence="11 12">
    <name type="scientific">Dufourea novaeangliae</name>
    <name type="common">Sweat bee</name>
    <dbReference type="NCBI Taxonomy" id="178035"/>
    <lineage>
        <taxon>Eukaryota</taxon>
        <taxon>Metazoa</taxon>
        <taxon>Ecdysozoa</taxon>
        <taxon>Arthropoda</taxon>
        <taxon>Hexapoda</taxon>
        <taxon>Insecta</taxon>
        <taxon>Pterygota</taxon>
        <taxon>Neoptera</taxon>
        <taxon>Endopterygota</taxon>
        <taxon>Hymenoptera</taxon>
        <taxon>Apocrita</taxon>
        <taxon>Aculeata</taxon>
        <taxon>Apoidea</taxon>
        <taxon>Anthophila</taxon>
        <taxon>Halictidae</taxon>
        <taxon>Rophitinae</taxon>
        <taxon>Dufourea</taxon>
    </lineage>
</organism>
<dbReference type="PANTHER" id="PTHR12730:SF0">
    <property type="entry name" value="PROTEIN SDA1 HOMOLOG"/>
    <property type="match status" value="1"/>
</dbReference>
<dbReference type="InterPro" id="IPR027312">
    <property type="entry name" value="Sda1"/>
</dbReference>
<evidence type="ECO:0000259" key="9">
    <source>
        <dbReference type="Pfam" id="PF08158"/>
    </source>
</evidence>
<evidence type="ECO:0000259" key="10">
    <source>
        <dbReference type="Pfam" id="PF21638"/>
    </source>
</evidence>
<dbReference type="EMBL" id="KQ434831">
    <property type="protein sequence ID" value="KZC07837.1"/>
    <property type="molecule type" value="Genomic_DNA"/>
</dbReference>
<evidence type="ECO:0000256" key="6">
    <source>
        <dbReference type="RuleBase" id="RU365057"/>
    </source>
</evidence>
<dbReference type="PANTHER" id="PTHR12730">
    <property type="entry name" value="HSDA/SDA1-RELATED"/>
    <property type="match status" value="1"/>
</dbReference>
<dbReference type="GO" id="GO:0005730">
    <property type="term" value="C:nucleolus"/>
    <property type="evidence" value="ECO:0007669"/>
    <property type="project" value="UniProtKB-SubCell"/>
</dbReference>
<dbReference type="InterPro" id="IPR007949">
    <property type="entry name" value="SDA1_MD"/>
</dbReference>
<feature type="region of interest" description="Disordered" evidence="7">
    <location>
        <begin position="485"/>
        <end position="567"/>
    </location>
</feature>
<dbReference type="Proteomes" id="UP000076502">
    <property type="component" value="Unassembled WGS sequence"/>
</dbReference>
<feature type="compositionally biased region" description="Acidic residues" evidence="7">
    <location>
        <begin position="495"/>
        <end position="507"/>
    </location>
</feature>
<reference evidence="11 12" key="1">
    <citation type="submission" date="2015-07" db="EMBL/GenBank/DDBJ databases">
        <title>The genome of Dufourea novaeangliae.</title>
        <authorList>
            <person name="Pan H."/>
            <person name="Kapheim K."/>
        </authorList>
    </citation>
    <scope>NUCLEOTIDE SEQUENCE [LARGE SCALE GENOMIC DNA]</scope>
    <source>
        <strain evidence="11">0120121106</strain>
        <tissue evidence="11">Whole body</tissue>
    </source>
</reference>
<keyword evidence="4 6" id="KW-0653">Protein transport</keyword>
<dbReference type="OrthoDB" id="2196187at2759"/>
<comment type="subcellular location">
    <subcellularLocation>
        <location evidence="6">Nucleus</location>
        <location evidence="6">Nucleolus</location>
    </subcellularLocation>
</comment>
<feature type="compositionally biased region" description="Basic and acidic residues" evidence="7">
    <location>
        <begin position="511"/>
        <end position="543"/>
    </location>
</feature>
<evidence type="ECO:0000313" key="11">
    <source>
        <dbReference type="EMBL" id="KZC07837.1"/>
    </source>
</evidence>
<dbReference type="InterPro" id="IPR016024">
    <property type="entry name" value="ARM-type_fold"/>
</dbReference>
<gene>
    <name evidence="11" type="ORF">WN55_09918</name>
</gene>
<dbReference type="Pfam" id="PF08158">
    <property type="entry name" value="SDA1_HEAT"/>
    <property type="match status" value="1"/>
</dbReference>
<dbReference type="GO" id="GO:0000055">
    <property type="term" value="P:ribosomal large subunit export from nucleus"/>
    <property type="evidence" value="ECO:0007669"/>
    <property type="project" value="UniProtKB-UniRule"/>
</dbReference>
<keyword evidence="2 6" id="KW-0813">Transport</keyword>